<gene>
    <name evidence="1" type="ORF">XAT740_LOCUS53628</name>
</gene>
<protein>
    <submittedName>
        <fullName evidence="1">Uncharacterized protein</fullName>
    </submittedName>
</protein>
<keyword evidence="2" id="KW-1185">Reference proteome</keyword>
<proteinExistence type="predicted"/>
<reference evidence="1" key="1">
    <citation type="submission" date="2021-02" db="EMBL/GenBank/DDBJ databases">
        <authorList>
            <person name="Nowell W R."/>
        </authorList>
    </citation>
    <scope>NUCLEOTIDE SEQUENCE</scope>
</reference>
<organism evidence="1 2">
    <name type="scientific">Adineta ricciae</name>
    <name type="common">Rotifer</name>
    <dbReference type="NCBI Taxonomy" id="249248"/>
    <lineage>
        <taxon>Eukaryota</taxon>
        <taxon>Metazoa</taxon>
        <taxon>Spiralia</taxon>
        <taxon>Gnathifera</taxon>
        <taxon>Rotifera</taxon>
        <taxon>Eurotatoria</taxon>
        <taxon>Bdelloidea</taxon>
        <taxon>Adinetida</taxon>
        <taxon>Adinetidae</taxon>
        <taxon>Adineta</taxon>
    </lineage>
</organism>
<evidence type="ECO:0000313" key="1">
    <source>
        <dbReference type="EMBL" id="CAF1642885.1"/>
    </source>
</evidence>
<sequence>MSTVQAKLQQLSNDQYTIEFVKSSLNKSFAVKDLESEINSLINFFAWKKQILYFQTIQAAFRTKTSLEKIQFSPVEGVPKEIQFFVVDGVDQVLEDLQKRMTDEGYKSEDNDNEIFIDAGEYRNWKDILQAVIQKFVVNAVNSMFISKTISIILNYIASLRDVTTPSSEAELNFNQDDKNLKQALLEYKATNQSKRKTQFLISELHSIIDKVITNGDTRQHKKILQTAIKYGYPLPLSAAPFIATAMDKYLTKSGIYKAGIDLQIKDNEGKFLVEFKTRREETDSNSLNKGKVYMRQFNGSVFLCQSDYRACIGMSDQIHDEVDQAFFYEAFTGYLKNSLKFPRQAESLREGILEEIELL</sequence>
<comment type="caution">
    <text evidence="1">The sequence shown here is derived from an EMBL/GenBank/DDBJ whole genome shotgun (WGS) entry which is preliminary data.</text>
</comment>
<accession>A0A816E4E3</accession>
<name>A0A816E4E3_ADIRI</name>
<dbReference type="EMBL" id="CAJNOR010009269">
    <property type="protein sequence ID" value="CAF1642885.1"/>
    <property type="molecule type" value="Genomic_DNA"/>
</dbReference>
<dbReference type="Proteomes" id="UP000663828">
    <property type="component" value="Unassembled WGS sequence"/>
</dbReference>
<dbReference type="AlphaFoldDB" id="A0A816E4E3"/>
<evidence type="ECO:0000313" key="2">
    <source>
        <dbReference type="Proteomes" id="UP000663828"/>
    </source>
</evidence>